<dbReference type="Pfam" id="PF00069">
    <property type="entry name" value="Pkinase"/>
    <property type="match status" value="1"/>
</dbReference>
<dbReference type="SUPFAM" id="SSF56112">
    <property type="entry name" value="Protein kinase-like (PK-like)"/>
    <property type="match status" value="1"/>
</dbReference>
<dbReference type="InterPro" id="IPR011009">
    <property type="entry name" value="Kinase-like_dom_sf"/>
</dbReference>
<dbReference type="STRING" id="218851.A0A2G5CUW4"/>
<dbReference type="PANTHER" id="PTHR48011:SF56">
    <property type="entry name" value="PROTEIN KINASE DOMAIN-CONTAINING PROTEIN"/>
    <property type="match status" value="1"/>
</dbReference>
<keyword evidence="9" id="KW-1185">Reference proteome</keyword>
<dbReference type="OrthoDB" id="25592at2759"/>
<name>A0A2G5CUW4_AQUCA</name>
<evidence type="ECO:0000256" key="3">
    <source>
        <dbReference type="ARBA" id="ARBA00022777"/>
    </source>
</evidence>
<dbReference type="Gene3D" id="3.30.200.20">
    <property type="entry name" value="Phosphorylase Kinase, domain 1"/>
    <property type="match status" value="1"/>
</dbReference>
<dbReference type="SMART" id="SM00220">
    <property type="entry name" value="S_TKc"/>
    <property type="match status" value="1"/>
</dbReference>
<dbReference type="EMBL" id="KZ305053">
    <property type="protein sequence ID" value="PIA35069.1"/>
    <property type="molecule type" value="Genomic_DNA"/>
</dbReference>
<dbReference type="GO" id="GO:0005524">
    <property type="term" value="F:ATP binding"/>
    <property type="evidence" value="ECO:0007669"/>
    <property type="project" value="UniProtKB-UniRule"/>
</dbReference>
<keyword evidence="1" id="KW-0808">Transferase</keyword>
<dbReference type="Proteomes" id="UP000230069">
    <property type="component" value="Unassembled WGS sequence"/>
</dbReference>
<reference evidence="8 9" key="1">
    <citation type="submission" date="2017-09" db="EMBL/GenBank/DDBJ databases">
        <title>WGS assembly of Aquilegia coerulea Goldsmith.</title>
        <authorList>
            <person name="Hodges S."/>
            <person name="Kramer E."/>
            <person name="Nordborg M."/>
            <person name="Tomkins J."/>
            <person name="Borevitz J."/>
            <person name="Derieg N."/>
            <person name="Yan J."/>
            <person name="Mihaltcheva S."/>
            <person name="Hayes R.D."/>
            <person name="Rokhsar D."/>
        </authorList>
    </citation>
    <scope>NUCLEOTIDE SEQUENCE [LARGE SCALE GENOMIC DNA]</scope>
    <source>
        <strain evidence="9">cv. Goldsmith</strain>
    </source>
</reference>
<dbReference type="AlphaFoldDB" id="A0A2G5CUW4"/>
<dbReference type="InterPro" id="IPR008271">
    <property type="entry name" value="Ser/Thr_kinase_AS"/>
</dbReference>
<keyword evidence="3" id="KW-0418">Kinase</keyword>
<dbReference type="InterPro" id="IPR000719">
    <property type="entry name" value="Prot_kinase_dom"/>
</dbReference>
<keyword evidence="6" id="KW-0723">Serine/threonine-protein kinase</keyword>
<evidence type="ECO:0000256" key="4">
    <source>
        <dbReference type="ARBA" id="ARBA00022840"/>
    </source>
</evidence>
<evidence type="ECO:0000313" key="8">
    <source>
        <dbReference type="EMBL" id="PIA35069.1"/>
    </source>
</evidence>
<gene>
    <name evidence="8" type="ORF">AQUCO_03600019v1</name>
</gene>
<keyword evidence="2 5" id="KW-0547">Nucleotide-binding</keyword>
<accession>A0A2G5CUW4</accession>
<keyword evidence="4 5" id="KW-0067">ATP-binding</keyword>
<comment type="similarity">
    <text evidence="6">Belongs to the protein kinase superfamily.</text>
</comment>
<feature type="domain" description="Protein kinase" evidence="7">
    <location>
        <begin position="8"/>
        <end position="284"/>
    </location>
</feature>
<dbReference type="InParanoid" id="A0A2G5CUW4"/>
<dbReference type="InterPro" id="IPR052751">
    <property type="entry name" value="Plant_MAPKKK"/>
</dbReference>
<organism evidence="8 9">
    <name type="scientific">Aquilegia coerulea</name>
    <name type="common">Rocky mountain columbine</name>
    <dbReference type="NCBI Taxonomy" id="218851"/>
    <lineage>
        <taxon>Eukaryota</taxon>
        <taxon>Viridiplantae</taxon>
        <taxon>Streptophyta</taxon>
        <taxon>Embryophyta</taxon>
        <taxon>Tracheophyta</taxon>
        <taxon>Spermatophyta</taxon>
        <taxon>Magnoliopsida</taxon>
        <taxon>Ranunculales</taxon>
        <taxon>Ranunculaceae</taxon>
        <taxon>Thalictroideae</taxon>
        <taxon>Aquilegia</taxon>
    </lineage>
</organism>
<evidence type="ECO:0000256" key="2">
    <source>
        <dbReference type="ARBA" id="ARBA00022741"/>
    </source>
</evidence>
<dbReference type="PANTHER" id="PTHR48011">
    <property type="entry name" value="CCR4-NOT TRANSCRIPTIONAL COMPLEX SUBUNIT CAF120-RELATED"/>
    <property type="match status" value="1"/>
</dbReference>
<dbReference type="Gene3D" id="1.10.510.10">
    <property type="entry name" value="Transferase(Phosphotransferase) domain 1"/>
    <property type="match status" value="1"/>
</dbReference>
<evidence type="ECO:0000256" key="1">
    <source>
        <dbReference type="ARBA" id="ARBA00022679"/>
    </source>
</evidence>
<feature type="binding site" evidence="5">
    <location>
        <position position="41"/>
    </location>
    <ligand>
        <name>ATP</name>
        <dbReference type="ChEBI" id="CHEBI:30616"/>
    </ligand>
</feature>
<dbReference type="PROSITE" id="PS00108">
    <property type="entry name" value="PROTEIN_KINASE_ST"/>
    <property type="match status" value="1"/>
</dbReference>
<evidence type="ECO:0000313" key="9">
    <source>
        <dbReference type="Proteomes" id="UP000230069"/>
    </source>
</evidence>
<evidence type="ECO:0000256" key="6">
    <source>
        <dbReference type="RuleBase" id="RU000304"/>
    </source>
</evidence>
<dbReference type="PROSITE" id="PS00107">
    <property type="entry name" value="PROTEIN_KINASE_ATP"/>
    <property type="match status" value="1"/>
</dbReference>
<sequence length="295" mass="32854">MDFGEEVWRKVKVIGSGAFGTVSLAITNPKEICMPPFLAVKSAELSSAYTLTKEGRILPKLQGCPYIIGFYSHGVSIEGKEDKFFFNLLLEYASLGSLGDRIQQYSSAGLPESEVISYTRSILKGLKHIHNKRYVHCDIKPDNILLVPSYSDDSSSGVEDVVPKIADFGLAKRVGKRVKKDAEHLRGTVLYMAPESIVHNEFEPHTDVWALGCVVLEMLTGNQAWNWDPDDPLSSLLDRIGYSDELPVLPGKLSLEAQDFVKKCLVKNTALRWSPDMLLKHPFVSRKLNDKGSIQ</sequence>
<evidence type="ECO:0000259" key="7">
    <source>
        <dbReference type="PROSITE" id="PS50011"/>
    </source>
</evidence>
<dbReference type="GO" id="GO:0004674">
    <property type="term" value="F:protein serine/threonine kinase activity"/>
    <property type="evidence" value="ECO:0007669"/>
    <property type="project" value="UniProtKB-KW"/>
</dbReference>
<dbReference type="PROSITE" id="PS50011">
    <property type="entry name" value="PROTEIN_KINASE_DOM"/>
    <property type="match status" value="1"/>
</dbReference>
<evidence type="ECO:0000256" key="5">
    <source>
        <dbReference type="PROSITE-ProRule" id="PRU10141"/>
    </source>
</evidence>
<dbReference type="InterPro" id="IPR017441">
    <property type="entry name" value="Protein_kinase_ATP_BS"/>
</dbReference>
<dbReference type="GO" id="GO:0007165">
    <property type="term" value="P:signal transduction"/>
    <property type="evidence" value="ECO:0007669"/>
    <property type="project" value="TreeGrafter"/>
</dbReference>
<protein>
    <recommendedName>
        <fullName evidence="7">Protein kinase domain-containing protein</fullName>
    </recommendedName>
</protein>
<proteinExistence type="inferred from homology"/>